<reference evidence="2 3" key="1">
    <citation type="submission" date="2021-01" db="EMBL/GenBank/DDBJ databases">
        <title>Cercospora kikuchii MAFF 305040 whole genome shotgun sequence.</title>
        <authorList>
            <person name="Kashiwa T."/>
            <person name="Suzuki T."/>
        </authorList>
    </citation>
    <scope>NUCLEOTIDE SEQUENCE [LARGE SCALE GENOMIC DNA]</scope>
    <source>
        <strain evidence="2 3">MAFF 305040</strain>
    </source>
</reference>
<dbReference type="Proteomes" id="UP000825890">
    <property type="component" value="Unassembled WGS sequence"/>
</dbReference>
<dbReference type="AlphaFoldDB" id="A0A9P3FFX5"/>
<organism evidence="2 3">
    <name type="scientific">Cercospora kikuchii</name>
    <dbReference type="NCBI Taxonomy" id="84275"/>
    <lineage>
        <taxon>Eukaryota</taxon>
        <taxon>Fungi</taxon>
        <taxon>Dikarya</taxon>
        <taxon>Ascomycota</taxon>
        <taxon>Pezizomycotina</taxon>
        <taxon>Dothideomycetes</taxon>
        <taxon>Dothideomycetidae</taxon>
        <taxon>Mycosphaerellales</taxon>
        <taxon>Mycosphaerellaceae</taxon>
        <taxon>Cercospora</taxon>
    </lineage>
</organism>
<proteinExistence type="predicted"/>
<dbReference type="GeneID" id="68294594"/>
<dbReference type="EMBL" id="BOLY01000006">
    <property type="protein sequence ID" value="GIZ45871.1"/>
    <property type="molecule type" value="Genomic_DNA"/>
</dbReference>
<evidence type="ECO:0000313" key="3">
    <source>
        <dbReference type="Proteomes" id="UP000825890"/>
    </source>
</evidence>
<evidence type="ECO:0000256" key="1">
    <source>
        <dbReference type="SAM" id="SignalP"/>
    </source>
</evidence>
<evidence type="ECO:0000313" key="2">
    <source>
        <dbReference type="EMBL" id="GIZ45871.1"/>
    </source>
</evidence>
<keyword evidence="1" id="KW-0732">Signal</keyword>
<feature type="chain" id="PRO_5040348509" evidence="1">
    <location>
        <begin position="30"/>
        <end position="243"/>
    </location>
</feature>
<comment type="caution">
    <text evidence="2">The sequence shown here is derived from an EMBL/GenBank/DDBJ whole genome shotgun (WGS) entry which is preliminary data.</text>
</comment>
<name>A0A9P3FFX5_9PEZI</name>
<dbReference type="OrthoDB" id="3878372at2759"/>
<gene>
    <name evidence="2" type="ORF">CKM354_000901900</name>
</gene>
<accession>A0A9P3FFX5</accession>
<protein>
    <submittedName>
        <fullName evidence="2">Uncharacterized protein</fullName>
    </submittedName>
</protein>
<feature type="signal peptide" evidence="1">
    <location>
        <begin position="1"/>
        <end position="29"/>
    </location>
</feature>
<keyword evidence="3" id="KW-1185">Reference proteome</keyword>
<dbReference type="RefSeq" id="XP_044660358.1">
    <property type="nucleotide sequence ID" value="XM_044804423.1"/>
</dbReference>
<sequence>MEARTLATRRLSALILVNLAGLLLKTAQAQSDNLAVTFSPDTLSTCASPSNVTDQQGFTISISGVPLVNHCFDLASLTQSPNSSGIINQTDRLPDNIKYPDLDPFYYNLTNQAAYDASKNYSNIFYEQLVLAAGAGETDVQENTAARRITLFSGPNCTHLYNPDKRRDEDWYRISCVSPEEGQCNRASIGIKSFIVANPLDRFNGGGEEECNTFALFGGAERLSGSAWKVVVGVIMAVGWMTS</sequence>